<sequence>MKDKKSFDALIEASKVKPNSSFDALNIASKETFKNSEKLITFKEIDNHSVGDTKLFTNGVIYNDQSAYTSVRVPNFLKAQIQDISNGRWTSDLIALAYYGLETLIKNNQSLITDFKKKED</sequence>
<reference evidence="1" key="1">
    <citation type="journal article" date="2018" name="Genome Biol.">
        <title>SKESA: strategic k-mer extension for scrupulous assemblies.</title>
        <authorList>
            <person name="Souvorov A."/>
            <person name="Agarwala R."/>
            <person name="Lipman D.J."/>
        </authorList>
    </citation>
    <scope>NUCLEOTIDE SEQUENCE</scope>
    <source>
        <strain evidence="1">09051564_33_guinea_fowl_Incl1_ESC-S_2009</strain>
    </source>
</reference>
<evidence type="ECO:0000313" key="1">
    <source>
        <dbReference type="EMBL" id="HAF0301433.1"/>
    </source>
</evidence>
<gene>
    <name evidence="1" type="ORF">G9W72_004579</name>
</gene>
<protein>
    <submittedName>
        <fullName evidence="1">Uncharacterized protein</fullName>
    </submittedName>
</protein>
<organism evidence="1">
    <name type="scientific">Salmonella infantis</name>
    <dbReference type="NCBI Taxonomy" id="595"/>
    <lineage>
        <taxon>Bacteria</taxon>
        <taxon>Pseudomonadati</taxon>
        <taxon>Pseudomonadota</taxon>
        <taxon>Gammaproteobacteria</taxon>
        <taxon>Enterobacterales</taxon>
        <taxon>Enterobacteriaceae</taxon>
        <taxon>Salmonella</taxon>
    </lineage>
</organism>
<name>A0A740Q3N7_SALIN</name>
<accession>A0A740Q3N7</accession>
<comment type="caution">
    <text evidence="1">The sequence shown here is derived from an EMBL/GenBank/DDBJ whole genome shotgun (WGS) entry which is preliminary data.</text>
</comment>
<dbReference type="EMBL" id="DAATVP010000028">
    <property type="protein sequence ID" value="HAF0301433.1"/>
    <property type="molecule type" value="Genomic_DNA"/>
</dbReference>
<dbReference type="AlphaFoldDB" id="A0A740Q3N7"/>
<reference evidence="1" key="2">
    <citation type="submission" date="2018-07" db="EMBL/GenBank/DDBJ databases">
        <authorList>
            <consortium name="NCBI Pathogen Detection Project"/>
        </authorList>
    </citation>
    <scope>NUCLEOTIDE SEQUENCE</scope>
    <source>
        <strain evidence="1">09051564_33_guinea_fowl_Incl1_ESC-S_2009</strain>
    </source>
</reference>
<proteinExistence type="predicted"/>